<dbReference type="Proteomes" id="UP000018837">
    <property type="component" value="Unassembled WGS sequence"/>
</dbReference>
<sequence length="34" mass="3647">MLLAASSSDFFTSLRASDAVKRLDGLIAYLIMLG</sequence>
<name>W2C3Z0_9BACT</name>
<evidence type="ECO:0000313" key="2">
    <source>
        <dbReference type="Proteomes" id="UP000018837"/>
    </source>
</evidence>
<gene>
    <name evidence="1" type="ORF">N425_11395</name>
</gene>
<protein>
    <submittedName>
        <fullName evidence="1">Uncharacterized protein</fullName>
    </submittedName>
</protein>
<dbReference type="AlphaFoldDB" id="W2C3Z0"/>
<comment type="caution">
    <text evidence="1">The sequence shown here is derived from an EMBL/GenBank/DDBJ whole genome shotgun (WGS) entry which is preliminary data.</text>
</comment>
<reference evidence="1 2" key="1">
    <citation type="submission" date="2013-11" db="EMBL/GenBank/DDBJ databases">
        <title>Single cell genomics of uncultured Tannerella BU063 (oral taxon 286).</title>
        <authorList>
            <person name="Beall C.J."/>
            <person name="Campbell A.G."/>
            <person name="Griffen A.L."/>
            <person name="Podar M."/>
            <person name="Leys E.J."/>
        </authorList>
    </citation>
    <scope>NUCLEOTIDE SEQUENCE [LARGE SCALE GENOMIC DNA]</scope>
    <source>
        <strain evidence="1">Cell 2</strain>
    </source>
</reference>
<accession>W2C3Z0</accession>
<proteinExistence type="predicted"/>
<evidence type="ECO:0000313" key="1">
    <source>
        <dbReference type="EMBL" id="ETK01177.1"/>
    </source>
</evidence>
<organism evidence="1 2">
    <name type="scientific">Tannerella sp. oral taxon BU063 isolate Cell 2</name>
    <dbReference type="NCBI Taxonomy" id="1411148"/>
    <lineage>
        <taxon>Bacteria</taxon>
        <taxon>Pseudomonadati</taxon>
        <taxon>Bacteroidota</taxon>
        <taxon>Bacteroidia</taxon>
        <taxon>Bacteroidales</taxon>
        <taxon>Tannerellaceae</taxon>
        <taxon>Tannerella</taxon>
    </lineage>
</organism>
<dbReference type="EMBL" id="AYUF01000490">
    <property type="protein sequence ID" value="ETK01177.1"/>
    <property type="molecule type" value="Genomic_DNA"/>
</dbReference>